<evidence type="ECO:0000256" key="7">
    <source>
        <dbReference type="ARBA" id="ARBA00022723"/>
    </source>
</evidence>
<keyword evidence="8 12" id="KW-0378">Hydrolase</keyword>
<comment type="cofactor">
    <cofactor evidence="1 12">
        <name>Zn(2+)</name>
        <dbReference type="ChEBI" id="CHEBI:29105"/>
    </cofactor>
</comment>
<feature type="binding site" evidence="12">
    <location>
        <position position="235"/>
    </location>
    <ligand>
        <name>Zn(2+)</name>
        <dbReference type="ChEBI" id="CHEBI:29105"/>
    </ligand>
</feature>
<reference evidence="14" key="1">
    <citation type="journal article" date="2023" name="Int. J. Syst. Evol. Microbiol.">
        <title>Mesoterricola silvestris gen. nov., sp. nov., Mesoterricola sediminis sp. nov., Geothrix oryzae sp. nov., Geothrix edaphica sp. nov., Geothrix rubra sp. nov., and Geothrix limicola sp. nov., six novel members of Acidobacteriota isolated from soils.</title>
        <authorList>
            <person name="Itoh H."/>
            <person name="Sugisawa Y."/>
            <person name="Mise K."/>
            <person name="Xu Z."/>
            <person name="Kuniyasu M."/>
            <person name="Ushijima N."/>
            <person name="Kawano K."/>
            <person name="Kobayashi E."/>
            <person name="Shiratori Y."/>
            <person name="Masuda Y."/>
            <person name="Senoo K."/>
        </authorList>
    </citation>
    <scope>NUCLEOTIDE SEQUENCE [LARGE SCALE GENOMIC DNA]</scope>
    <source>
        <strain evidence="14">W79</strain>
    </source>
</reference>
<dbReference type="Gene3D" id="3.30.230.20">
    <property type="entry name" value="lpxc deacetylase, domain 1"/>
    <property type="match status" value="1"/>
</dbReference>
<keyword evidence="14" id="KW-1185">Reference proteome</keyword>
<keyword evidence="10 12" id="KW-0443">Lipid metabolism</keyword>
<dbReference type="GO" id="GO:0103117">
    <property type="term" value="F:UDP-3-O-acyl-N-acetylglucosamine deacetylase activity"/>
    <property type="evidence" value="ECO:0007669"/>
    <property type="project" value="UniProtKB-UniRule"/>
</dbReference>
<evidence type="ECO:0000256" key="12">
    <source>
        <dbReference type="HAMAP-Rule" id="MF_00388"/>
    </source>
</evidence>
<evidence type="ECO:0000256" key="10">
    <source>
        <dbReference type="ARBA" id="ARBA00023098"/>
    </source>
</evidence>
<dbReference type="SUPFAM" id="SSF54211">
    <property type="entry name" value="Ribosomal protein S5 domain 2-like"/>
    <property type="match status" value="2"/>
</dbReference>
<dbReference type="NCBIfam" id="TIGR00325">
    <property type="entry name" value="lpxC"/>
    <property type="match status" value="1"/>
</dbReference>
<feature type="binding site" evidence="12">
    <location>
        <position position="79"/>
    </location>
    <ligand>
        <name>Zn(2+)</name>
        <dbReference type="ChEBI" id="CHEBI:29105"/>
    </ligand>
</feature>
<dbReference type="EMBL" id="AP027080">
    <property type="protein sequence ID" value="BDU71733.1"/>
    <property type="molecule type" value="Genomic_DNA"/>
</dbReference>
<evidence type="ECO:0000313" key="13">
    <source>
        <dbReference type="EMBL" id="BDU71733.1"/>
    </source>
</evidence>
<dbReference type="EC" id="3.5.1.108" evidence="4 12"/>
<gene>
    <name evidence="12 13" type="primary">lpxC</name>
    <name evidence="13" type="ORF">METEAL_09070</name>
</gene>
<evidence type="ECO:0000256" key="5">
    <source>
        <dbReference type="ARBA" id="ARBA00022516"/>
    </source>
</evidence>
<dbReference type="InterPro" id="IPR020568">
    <property type="entry name" value="Ribosomal_Su5_D2-typ_SF"/>
</dbReference>
<dbReference type="InterPro" id="IPR015870">
    <property type="entry name" value="UDP-acyl_N-AcGlcN_deAcase_N"/>
</dbReference>
<sequence>MHRNRHAQTLRQPATLSGRGLHGDLPCTVVLRPAERASGITFLHTPSGVEIPARAEFVGDCSLATSLTRDGIRLQTVEHLLSALAGLGIDHVTVEVDGEELPILDGSAEPWVRLILEAGIRPMAIWPRALRILKPVEVRMGDKWMRVSPWNGLRLAYTIVYDNPYIGRQSRELTLTAEKYVRELGLARTFCLESDITFMRSRGLAKGGSLDNAVVFGAEGPLNESLRFEDEAVRHKMMDLVGDLVLLGAPLEGFVEAHCAGHAVHVALAKAILADPSAWTWADSEPETRPRKLFAQGLPAAHPIPA</sequence>
<keyword evidence="9 12" id="KW-0862">Zinc</keyword>
<evidence type="ECO:0000256" key="9">
    <source>
        <dbReference type="ARBA" id="ARBA00022833"/>
    </source>
</evidence>
<keyword evidence="7 12" id="KW-0479">Metal-binding</keyword>
<name>A0AA48H4J1_9BACT</name>
<comment type="function">
    <text evidence="2 12">Catalyzes the hydrolysis of UDP-3-O-myristoyl-N-acetylglucosamine to form UDP-3-O-myristoylglucosamine and acetate, the committed step in lipid A biosynthesis.</text>
</comment>
<evidence type="ECO:0000256" key="1">
    <source>
        <dbReference type="ARBA" id="ARBA00001947"/>
    </source>
</evidence>
<comment type="similarity">
    <text evidence="12">Belongs to the LpxC family.</text>
</comment>
<evidence type="ECO:0000256" key="8">
    <source>
        <dbReference type="ARBA" id="ARBA00022801"/>
    </source>
</evidence>
<dbReference type="GO" id="GO:0016020">
    <property type="term" value="C:membrane"/>
    <property type="evidence" value="ECO:0007669"/>
    <property type="project" value="GOC"/>
</dbReference>
<dbReference type="InterPro" id="IPR004463">
    <property type="entry name" value="UDP-acyl_GlcNac_deAcase"/>
</dbReference>
<dbReference type="Proteomes" id="UP001238179">
    <property type="component" value="Chromosome"/>
</dbReference>
<evidence type="ECO:0000256" key="3">
    <source>
        <dbReference type="ARBA" id="ARBA00005002"/>
    </source>
</evidence>
<evidence type="ECO:0000256" key="11">
    <source>
        <dbReference type="ARBA" id="ARBA00024535"/>
    </source>
</evidence>
<organism evidence="13 14">
    <name type="scientific">Mesoterricola silvestris</name>
    <dbReference type="NCBI Taxonomy" id="2927979"/>
    <lineage>
        <taxon>Bacteria</taxon>
        <taxon>Pseudomonadati</taxon>
        <taxon>Acidobacteriota</taxon>
        <taxon>Holophagae</taxon>
        <taxon>Holophagales</taxon>
        <taxon>Holophagaceae</taxon>
        <taxon>Mesoterricola</taxon>
    </lineage>
</organism>
<dbReference type="Gene3D" id="3.30.1700.10">
    <property type="entry name" value="lpxc deacetylase, domain 2"/>
    <property type="match status" value="1"/>
</dbReference>
<dbReference type="HAMAP" id="MF_00388">
    <property type="entry name" value="LpxC"/>
    <property type="match status" value="1"/>
</dbReference>
<keyword evidence="5 12" id="KW-0444">Lipid biosynthesis</keyword>
<comment type="catalytic activity">
    <reaction evidence="11 12">
        <text>a UDP-3-O-[(3R)-3-hydroxyacyl]-N-acetyl-alpha-D-glucosamine + H2O = a UDP-3-O-[(3R)-3-hydroxyacyl]-alpha-D-glucosamine + acetate</text>
        <dbReference type="Rhea" id="RHEA:67816"/>
        <dbReference type="ChEBI" id="CHEBI:15377"/>
        <dbReference type="ChEBI" id="CHEBI:30089"/>
        <dbReference type="ChEBI" id="CHEBI:137740"/>
        <dbReference type="ChEBI" id="CHEBI:173225"/>
        <dbReference type="EC" id="3.5.1.108"/>
    </reaction>
</comment>
<proteinExistence type="inferred from homology"/>
<dbReference type="Pfam" id="PF03331">
    <property type="entry name" value="LpxC"/>
    <property type="match status" value="1"/>
</dbReference>
<evidence type="ECO:0000256" key="6">
    <source>
        <dbReference type="ARBA" id="ARBA00022556"/>
    </source>
</evidence>
<dbReference type="PANTHER" id="PTHR33694">
    <property type="entry name" value="UDP-3-O-ACYL-N-ACETYLGLUCOSAMINE DEACETYLASE 1, MITOCHONDRIAL-RELATED"/>
    <property type="match status" value="1"/>
</dbReference>
<feature type="binding site" evidence="12">
    <location>
        <position position="239"/>
    </location>
    <ligand>
        <name>Zn(2+)</name>
        <dbReference type="ChEBI" id="CHEBI:29105"/>
    </ligand>
</feature>
<evidence type="ECO:0000256" key="4">
    <source>
        <dbReference type="ARBA" id="ARBA00012745"/>
    </source>
</evidence>
<accession>A0AA48H4J1</accession>
<evidence type="ECO:0000313" key="14">
    <source>
        <dbReference type="Proteomes" id="UP001238179"/>
    </source>
</evidence>
<evidence type="ECO:0000256" key="2">
    <source>
        <dbReference type="ARBA" id="ARBA00002923"/>
    </source>
</evidence>
<dbReference type="PANTHER" id="PTHR33694:SF1">
    <property type="entry name" value="UDP-3-O-ACYL-N-ACETYLGLUCOSAMINE DEACETYLASE 1, MITOCHONDRIAL-RELATED"/>
    <property type="match status" value="1"/>
</dbReference>
<dbReference type="InterPro" id="IPR011334">
    <property type="entry name" value="UDP-acyl_GlcNac_deAcase_C"/>
</dbReference>
<feature type="active site" description="Proton donor" evidence="12">
    <location>
        <position position="262"/>
    </location>
</feature>
<protein>
    <recommendedName>
        <fullName evidence="4 12">UDP-3-O-acyl-N-acetylglucosamine deacetylase</fullName>
        <shortName evidence="12">UDP-3-O-acyl-GlcNAc deacetylase</shortName>
        <ecNumber evidence="4 12">3.5.1.108</ecNumber>
    </recommendedName>
    <alternativeName>
        <fullName evidence="12">UDP-3-O-[R-3-hydroxymyristoyl]-N-acetylglucosamine deacetylase</fullName>
    </alternativeName>
</protein>
<dbReference type="AlphaFoldDB" id="A0AA48H4J1"/>
<keyword evidence="6 12" id="KW-0441">Lipid A biosynthesis</keyword>
<dbReference type="RefSeq" id="WP_316414636.1">
    <property type="nucleotide sequence ID" value="NZ_AP027080.1"/>
</dbReference>
<dbReference type="GO" id="GO:0046872">
    <property type="term" value="F:metal ion binding"/>
    <property type="evidence" value="ECO:0007669"/>
    <property type="project" value="UniProtKB-KW"/>
</dbReference>
<dbReference type="KEGG" id="msil:METEAL_09070"/>
<comment type="pathway">
    <text evidence="3 12">Glycolipid biosynthesis; lipid IV(A) biosynthesis; lipid IV(A) from (3R)-3-hydroxytetradecanoyl-[acyl-carrier-protein] and UDP-N-acetyl-alpha-D-glucosamine: step 2/6.</text>
</comment>
<dbReference type="GO" id="GO:0009245">
    <property type="term" value="P:lipid A biosynthetic process"/>
    <property type="evidence" value="ECO:0007669"/>
    <property type="project" value="UniProtKB-UniRule"/>
</dbReference>